<accession>A0A9P6DKH3</accession>
<evidence type="ECO:0000313" key="3">
    <source>
        <dbReference type="Proteomes" id="UP000886523"/>
    </source>
</evidence>
<reference evidence="2" key="1">
    <citation type="journal article" date="2020" name="Nat. Commun.">
        <title>Large-scale genome sequencing of mycorrhizal fungi provides insights into the early evolution of symbiotic traits.</title>
        <authorList>
            <person name="Miyauchi S."/>
            <person name="Kiss E."/>
            <person name="Kuo A."/>
            <person name="Drula E."/>
            <person name="Kohler A."/>
            <person name="Sanchez-Garcia M."/>
            <person name="Morin E."/>
            <person name="Andreopoulos B."/>
            <person name="Barry K.W."/>
            <person name="Bonito G."/>
            <person name="Buee M."/>
            <person name="Carver A."/>
            <person name="Chen C."/>
            <person name="Cichocki N."/>
            <person name="Clum A."/>
            <person name="Culley D."/>
            <person name="Crous P.W."/>
            <person name="Fauchery L."/>
            <person name="Girlanda M."/>
            <person name="Hayes R.D."/>
            <person name="Keri Z."/>
            <person name="LaButti K."/>
            <person name="Lipzen A."/>
            <person name="Lombard V."/>
            <person name="Magnuson J."/>
            <person name="Maillard F."/>
            <person name="Murat C."/>
            <person name="Nolan M."/>
            <person name="Ohm R.A."/>
            <person name="Pangilinan J."/>
            <person name="Pereira M.F."/>
            <person name="Perotto S."/>
            <person name="Peter M."/>
            <person name="Pfister S."/>
            <person name="Riley R."/>
            <person name="Sitrit Y."/>
            <person name="Stielow J.B."/>
            <person name="Szollosi G."/>
            <person name="Zifcakova L."/>
            <person name="Stursova M."/>
            <person name="Spatafora J.W."/>
            <person name="Tedersoo L."/>
            <person name="Vaario L.M."/>
            <person name="Yamada A."/>
            <person name="Yan M."/>
            <person name="Wang P."/>
            <person name="Xu J."/>
            <person name="Bruns T."/>
            <person name="Baldrian P."/>
            <person name="Vilgalys R."/>
            <person name="Dunand C."/>
            <person name="Henrissat B."/>
            <person name="Grigoriev I.V."/>
            <person name="Hibbett D."/>
            <person name="Nagy L.G."/>
            <person name="Martin F.M."/>
        </authorList>
    </citation>
    <scope>NUCLEOTIDE SEQUENCE</scope>
    <source>
        <strain evidence="2">UP504</strain>
    </source>
</reference>
<name>A0A9P6DKH3_9AGAM</name>
<dbReference type="Proteomes" id="UP000886523">
    <property type="component" value="Unassembled WGS sequence"/>
</dbReference>
<dbReference type="AlphaFoldDB" id="A0A9P6DKH3"/>
<dbReference type="EMBL" id="MU129171">
    <property type="protein sequence ID" value="KAF9505147.1"/>
    <property type="molecule type" value="Genomic_DNA"/>
</dbReference>
<evidence type="ECO:0000313" key="2">
    <source>
        <dbReference type="EMBL" id="KAF9505147.1"/>
    </source>
</evidence>
<protein>
    <submittedName>
        <fullName evidence="2">Uncharacterized protein</fullName>
    </submittedName>
</protein>
<comment type="caution">
    <text evidence="2">The sequence shown here is derived from an EMBL/GenBank/DDBJ whole genome shotgun (WGS) entry which is preliminary data.</text>
</comment>
<feature type="region of interest" description="Disordered" evidence="1">
    <location>
        <begin position="60"/>
        <end position="84"/>
    </location>
</feature>
<proteinExistence type="predicted"/>
<feature type="compositionally biased region" description="Low complexity" evidence="1">
    <location>
        <begin position="63"/>
        <end position="75"/>
    </location>
</feature>
<evidence type="ECO:0000256" key="1">
    <source>
        <dbReference type="SAM" id="MobiDB-lite"/>
    </source>
</evidence>
<keyword evidence="3" id="KW-1185">Reference proteome</keyword>
<gene>
    <name evidence="2" type="ORF">BS47DRAFT_572579</name>
</gene>
<sequence>MDPQSGAPADLRDIVFLGKELERSLLRLSFPKKWPIMVPRLLGERNLSASLSKATAGVDIQGESSVPTEVPSTSSHGCKREGWGNREGIQHSRISSISAHTSVGLTRLLSD</sequence>
<organism evidence="2 3">
    <name type="scientific">Hydnum rufescens UP504</name>
    <dbReference type="NCBI Taxonomy" id="1448309"/>
    <lineage>
        <taxon>Eukaryota</taxon>
        <taxon>Fungi</taxon>
        <taxon>Dikarya</taxon>
        <taxon>Basidiomycota</taxon>
        <taxon>Agaricomycotina</taxon>
        <taxon>Agaricomycetes</taxon>
        <taxon>Cantharellales</taxon>
        <taxon>Hydnaceae</taxon>
        <taxon>Hydnum</taxon>
    </lineage>
</organism>